<dbReference type="Gene3D" id="3.60.20.40">
    <property type="match status" value="1"/>
</dbReference>
<dbReference type="GO" id="GO:0103068">
    <property type="term" value="F:leukotriene C4 gamma-glutamyl transferase activity"/>
    <property type="evidence" value="ECO:0007669"/>
    <property type="project" value="UniProtKB-EC"/>
</dbReference>
<dbReference type="GO" id="GO:0036374">
    <property type="term" value="F:glutathione hydrolase activity"/>
    <property type="evidence" value="ECO:0007669"/>
    <property type="project" value="UniProtKB-UniRule"/>
</dbReference>
<evidence type="ECO:0000256" key="2">
    <source>
        <dbReference type="PIRSR" id="PIRSR600101-2"/>
    </source>
</evidence>
<dbReference type="InterPro" id="IPR043137">
    <property type="entry name" value="GGT_ssub_C"/>
</dbReference>
<dbReference type="PANTHER" id="PTHR11686:SF62">
    <property type="entry name" value="GLUTATHIONE HYDROLASE"/>
    <property type="match status" value="1"/>
</dbReference>
<accession>A0A6A6NZ22</accession>
<reference evidence="4" key="1">
    <citation type="journal article" date="2020" name="Stud. Mycol.">
        <title>101 Dothideomycetes genomes: a test case for predicting lifestyles and emergence of pathogens.</title>
        <authorList>
            <person name="Haridas S."/>
            <person name="Albert R."/>
            <person name="Binder M."/>
            <person name="Bloem J."/>
            <person name="Labutti K."/>
            <person name="Salamov A."/>
            <person name="Andreopoulos B."/>
            <person name="Baker S."/>
            <person name="Barry K."/>
            <person name="Bills G."/>
            <person name="Bluhm B."/>
            <person name="Cannon C."/>
            <person name="Castanera R."/>
            <person name="Culley D."/>
            <person name="Daum C."/>
            <person name="Ezra D."/>
            <person name="Gonzalez J."/>
            <person name="Henrissat B."/>
            <person name="Kuo A."/>
            <person name="Liang C."/>
            <person name="Lipzen A."/>
            <person name="Lutzoni F."/>
            <person name="Magnuson J."/>
            <person name="Mondo S."/>
            <person name="Nolan M."/>
            <person name="Ohm R."/>
            <person name="Pangilinan J."/>
            <person name="Park H.-J."/>
            <person name="Ramirez L."/>
            <person name="Alfaro M."/>
            <person name="Sun H."/>
            <person name="Tritt A."/>
            <person name="Yoshinaga Y."/>
            <person name="Zwiers L.-H."/>
            <person name="Turgeon B."/>
            <person name="Goodwin S."/>
            <person name="Spatafora J."/>
            <person name="Crous P."/>
            <person name="Grigoriev I."/>
        </authorList>
    </citation>
    <scope>NUCLEOTIDE SEQUENCE</scope>
    <source>
        <strain evidence="4">ATCC 16933</strain>
    </source>
</reference>
<dbReference type="EC" id="3.4.19.13" evidence="3"/>
<evidence type="ECO:0000256" key="3">
    <source>
        <dbReference type="RuleBase" id="RU368068"/>
    </source>
</evidence>
<comment type="catalytic activity">
    <reaction evidence="3">
        <text>an N-terminal (5-L-glutamyl)-[peptide] + an alpha-amino acid = 5-L-glutamyl amino acid + an N-terminal L-alpha-aminoacyl-[peptide]</text>
        <dbReference type="Rhea" id="RHEA:23904"/>
        <dbReference type="Rhea" id="RHEA-COMP:9780"/>
        <dbReference type="Rhea" id="RHEA-COMP:9795"/>
        <dbReference type="ChEBI" id="CHEBI:77644"/>
        <dbReference type="ChEBI" id="CHEBI:78597"/>
        <dbReference type="ChEBI" id="CHEBI:78599"/>
        <dbReference type="ChEBI" id="CHEBI:78608"/>
        <dbReference type="EC" id="2.3.2.2"/>
    </reaction>
</comment>
<dbReference type="SUPFAM" id="SSF56235">
    <property type="entry name" value="N-terminal nucleophile aminohydrolases (Ntn hydrolases)"/>
    <property type="match status" value="1"/>
</dbReference>
<comment type="pathway">
    <text evidence="3">Sulfur metabolism; glutathione metabolism.</text>
</comment>
<gene>
    <name evidence="4" type="ORF">BDY21DRAFT_386208</name>
</gene>
<comment type="catalytic activity">
    <reaction evidence="3">
        <text>glutathione + H2O = L-cysteinylglycine + L-glutamate</text>
        <dbReference type="Rhea" id="RHEA:28807"/>
        <dbReference type="ChEBI" id="CHEBI:15377"/>
        <dbReference type="ChEBI" id="CHEBI:29985"/>
        <dbReference type="ChEBI" id="CHEBI:57925"/>
        <dbReference type="ChEBI" id="CHEBI:61694"/>
        <dbReference type="EC" id="3.4.19.13"/>
    </reaction>
</comment>
<dbReference type="AlphaFoldDB" id="A0A6A6NZ22"/>
<dbReference type="GO" id="GO:0005886">
    <property type="term" value="C:plasma membrane"/>
    <property type="evidence" value="ECO:0007669"/>
    <property type="project" value="TreeGrafter"/>
</dbReference>
<feature type="binding site" evidence="2">
    <location>
        <position position="414"/>
    </location>
    <ligand>
        <name>L-glutamate</name>
        <dbReference type="ChEBI" id="CHEBI:29985"/>
    </ligand>
</feature>
<dbReference type="PRINTS" id="PR01210">
    <property type="entry name" value="GGTRANSPTASE"/>
</dbReference>
<dbReference type="OrthoDB" id="1081007at2759"/>
<dbReference type="EC" id="2.3.2.2" evidence="3"/>
<dbReference type="PANTHER" id="PTHR11686">
    <property type="entry name" value="GAMMA GLUTAMYL TRANSPEPTIDASE"/>
    <property type="match status" value="1"/>
</dbReference>
<dbReference type="UniPathway" id="UPA00204"/>
<comment type="function">
    <text evidence="3">Cleaves the gamma-glutamyl peptide bond of glutathione and glutathione conjugates.</text>
</comment>
<feature type="binding site" evidence="2">
    <location>
        <position position="465"/>
    </location>
    <ligand>
        <name>L-glutamate</name>
        <dbReference type="ChEBI" id="CHEBI:29985"/>
    </ligand>
</feature>
<feature type="binding site" evidence="2">
    <location>
        <position position="96"/>
    </location>
    <ligand>
        <name>L-glutamate</name>
        <dbReference type="ChEBI" id="CHEBI:29985"/>
    </ligand>
</feature>
<sequence>MKPLISLLTTYLGSDVASSPPGSRAPAGKLGAVASESDICSRIGTDLLQAGGNAADALVGTVFCVGVLSMYHSGIGGGGFMVVRAPNGSTEAIDFREAAPAAAFEEMFVNNTEASRLGGLASGVPGEVKGLAYLHENYGSLPWRQVMAPAIEVARCGFPVTEDTVRYMDAAVSAGYDFLVEDPNWAVDFAPQGRRVELHEDMTRERYARTLQQIAEHGPDTFYAGEMANATIAAVQSANGTMTLEDLLNYDVEIYKSVDIDYRGFKLHSCGAPASGAVALSIMKIIEGYEDIGDAAQTNLSTHRLDEAMKFAYAQRMQLGDPAFVEGMSDYEAMMLAGDTAAAIRGKILDDRTQNASFYDPDGFGLPATHGTSHVVTADASGLAISLTSTINLLFGSTIMVPETGIIMNNEMNDFSTPGTENKWAYKPTPSNYVRPGKRPLSSIAPVIVVSPDGSLHSVTGAAGGSRIITSTVQALINLIDRGESAEEALAAPRLHDQLHPEEVQFENSYDPSTVAFMAERGHNVTFISPATAVQALRRLRNGTFDAAGDPRQKASAGFTI</sequence>
<feature type="binding site" evidence="2">
    <location>
        <begin position="442"/>
        <end position="443"/>
    </location>
    <ligand>
        <name>L-glutamate</name>
        <dbReference type="ChEBI" id="CHEBI:29985"/>
    </ligand>
</feature>
<dbReference type="EMBL" id="MU001682">
    <property type="protein sequence ID" value="KAF2456774.1"/>
    <property type="molecule type" value="Genomic_DNA"/>
</dbReference>
<dbReference type="FunFam" id="1.10.246.130:FF:000001">
    <property type="entry name" value="Gamma-glutamyltransferase 5 isoform 1"/>
    <property type="match status" value="1"/>
</dbReference>
<dbReference type="NCBIfam" id="TIGR00066">
    <property type="entry name" value="g_glut_trans"/>
    <property type="match status" value="1"/>
</dbReference>
<dbReference type="FunFam" id="3.60.20.40:FF:000008">
    <property type="entry name" value="Gamma-glutamyltranspeptidase (Eurofung)"/>
    <property type="match status" value="1"/>
</dbReference>
<keyword evidence="5" id="KW-1185">Reference proteome</keyword>
<name>A0A6A6NZ22_9PEZI</name>
<organism evidence="4 5">
    <name type="scientific">Lineolata rhizophorae</name>
    <dbReference type="NCBI Taxonomy" id="578093"/>
    <lineage>
        <taxon>Eukaryota</taxon>
        <taxon>Fungi</taxon>
        <taxon>Dikarya</taxon>
        <taxon>Ascomycota</taxon>
        <taxon>Pezizomycotina</taxon>
        <taxon>Dothideomycetes</taxon>
        <taxon>Dothideomycetes incertae sedis</taxon>
        <taxon>Lineolatales</taxon>
        <taxon>Lineolataceae</taxon>
        <taxon>Lineolata</taxon>
    </lineage>
</organism>
<dbReference type="GO" id="GO:0006751">
    <property type="term" value="P:glutathione catabolic process"/>
    <property type="evidence" value="ECO:0007669"/>
    <property type="project" value="UniProtKB-UniRule"/>
</dbReference>
<feature type="binding site" evidence="2">
    <location>
        <begin position="390"/>
        <end position="392"/>
    </location>
    <ligand>
        <name>L-glutamate</name>
        <dbReference type="ChEBI" id="CHEBI:29985"/>
    </ligand>
</feature>
<dbReference type="Pfam" id="PF01019">
    <property type="entry name" value="G_glu_transpept"/>
    <property type="match status" value="1"/>
</dbReference>
<evidence type="ECO:0000313" key="5">
    <source>
        <dbReference type="Proteomes" id="UP000799766"/>
    </source>
</evidence>
<keyword evidence="3" id="KW-0012">Acyltransferase</keyword>
<feature type="active site" description="Nucleophile" evidence="1">
    <location>
        <position position="372"/>
    </location>
</feature>
<dbReference type="InterPro" id="IPR043138">
    <property type="entry name" value="GGT_lsub"/>
</dbReference>
<evidence type="ECO:0000256" key="1">
    <source>
        <dbReference type="PIRSR" id="PIRSR600101-1"/>
    </source>
</evidence>
<dbReference type="Gene3D" id="1.10.246.130">
    <property type="match status" value="1"/>
</dbReference>
<protein>
    <recommendedName>
        <fullName evidence="3">Glutathione hydrolase</fullName>
        <ecNumber evidence="3">2.3.2.2</ecNumber>
        <ecNumber evidence="3">3.4.19.13</ecNumber>
    </recommendedName>
    <alternativeName>
        <fullName evidence="3">Gamma-glutamyltransferase</fullName>
    </alternativeName>
    <alternativeName>
        <fullName evidence="3">Gamma-glutamyltranspeptidase</fullName>
    </alternativeName>
</protein>
<dbReference type="Proteomes" id="UP000799766">
    <property type="component" value="Unassembled WGS sequence"/>
</dbReference>
<dbReference type="InterPro" id="IPR029055">
    <property type="entry name" value="Ntn_hydrolases_N"/>
</dbReference>
<keyword evidence="3" id="KW-0378">Hydrolase</keyword>
<keyword evidence="3" id="KW-0808">Transferase</keyword>
<dbReference type="InterPro" id="IPR000101">
    <property type="entry name" value="GGT_peptidase"/>
</dbReference>
<evidence type="ECO:0000313" key="4">
    <source>
        <dbReference type="EMBL" id="KAF2456774.1"/>
    </source>
</evidence>
<proteinExistence type="predicted"/>
<comment type="catalytic activity">
    <reaction evidence="3">
        <text>an S-substituted glutathione + H2O = an S-substituted L-cysteinylglycine + L-glutamate</text>
        <dbReference type="Rhea" id="RHEA:59468"/>
        <dbReference type="ChEBI" id="CHEBI:15377"/>
        <dbReference type="ChEBI" id="CHEBI:29985"/>
        <dbReference type="ChEBI" id="CHEBI:90779"/>
        <dbReference type="ChEBI" id="CHEBI:143103"/>
        <dbReference type="EC" id="3.4.19.13"/>
    </reaction>
</comment>